<dbReference type="Pfam" id="PF03874">
    <property type="entry name" value="RNA_pol_Rpb4"/>
    <property type="match status" value="1"/>
</dbReference>
<comment type="function">
    <text evidence="1">DNA-dependent RNA polymerase (RNAP) catalyzes the transcription of DNA into RNA using the four ribonucleoside triphosphates as substrates. This subunit is less well bound than the others.</text>
</comment>
<dbReference type="PANTHER" id="PTHR39646:SF1">
    <property type="entry name" value="DNA-DIRECTED RNA POLYMERASE SUBUNIT RPO4"/>
    <property type="match status" value="1"/>
</dbReference>
<protein>
    <recommendedName>
        <fullName evidence="1">DNA-directed RNA polymerase subunit Rpo4</fullName>
        <ecNumber evidence="1">2.7.7.6</ecNumber>
    </recommendedName>
    <alternativeName>
        <fullName evidence="1">DNA-directed RNA polymerase subunit F</fullName>
    </alternativeName>
</protein>
<dbReference type="Proteomes" id="UP000608579">
    <property type="component" value="Unassembled WGS sequence"/>
</dbReference>
<proteinExistence type="inferred from homology"/>
<organism evidence="2 3">
    <name type="scientific">Caldiarchaeum subterraneum</name>
    <dbReference type="NCBI Taxonomy" id="311458"/>
    <lineage>
        <taxon>Archaea</taxon>
        <taxon>Nitrososphaerota</taxon>
        <taxon>Candidatus Caldarchaeales</taxon>
        <taxon>Candidatus Caldarchaeaceae</taxon>
        <taxon>Candidatus Caldarchaeum</taxon>
    </lineage>
</organism>
<dbReference type="GO" id="GO:0005737">
    <property type="term" value="C:cytoplasm"/>
    <property type="evidence" value="ECO:0007669"/>
    <property type="project" value="UniProtKB-SubCell"/>
</dbReference>
<comment type="subunit">
    <text evidence="1">Part of the RNA polymerase complex. Forms a stalk with Rpo7 that extends from the main structure.</text>
</comment>
<evidence type="ECO:0000313" key="2">
    <source>
        <dbReference type="EMBL" id="HIQ29513.1"/>
    </source>
</evidence>
<keyword evidence="1" id="KW-0548">Nucleotidyltransferase</keyword>
<comment type="caution">
    <text evidence="2">The sequence shown here is derived from an EMBL/GenBank/DDBJ whole genome shotgun (WGS) entry which is preliminary data.</text>
</comment>
<evidence type="ECO:0000256" key="1">
    <source>
        <dbReference type="HAMAP-Rule" id="MF_00864"/>
    </source>
</evidence>
<keyword evidence="1" id="KW-0240">DNA-directed RNA polymerase</keyword>
<dbReference type="GO" id="GO:0000428">
    <property type="term" value="C:DNA-directed RNA polymerase complex"/>
    <property type="evidence" value="ECO:0007669"/>
    <property type="project" value="UniProtKB-KW"/>
</dbReference>
<dbReference type="InterPro" id="IPR044876">
    <property type="entry name" value="HRDC_dom_sf"/>
</dbReference>
<sequence length="119" mass="13508">MAKKVIAKTEVPMAVVAKILSEHESALSPLQMRTLSYVRKFSRLTADQAELLVKRLMQEYELTRKEAVQVADICPTDVDELRNVLSGFKRLVSFLLFSEEKMQGIVNLVKQALNGELRD</sequence>
<dbReference type="PIRSF" id="PIRSF005053">
    <property type="entry name" value="RNA_pol_F_arch"/>
    <property type="match status" value="1"/>
</dbReference>
<dbReference type="InterPro" id="IPR010924">
    <property type="entry name" value="Rpo4"/>
</dbReference>
<dbReference type="PANTHER" id="PTHR39646">
    <property type="entry name" value="RNA POLYMERASE RPB4"/>
    <property type="match status" value="1"/>
</dbReference>
<reference evidence="2" key="1">
    <citation type="journal article" date="2020" name="ISME J.">
        <title>Gammaproteobacteria mediating utilization of methyl-, sulfur- and petroleum organic compounds in deep ocean hydrothermal plumes.</title>
        <authorList>
            <person name="Zhou Z."/>
            <person name="Liu Y."/>
            <person name="Pan J."/>
            <person name="Cron B.R."/>
            <person name="Toner B.M."/>
            <person name="Anantharaman K."/>
            <person name="Breier J.A."/>
            <person name="Dick G.J."/>
            <person name="Li M."/>
        </authorList>
    </citation>
    <scope>NUCLEOTIDE SEQUENCE</scope>
    <source>
        <strain evidence="2">SZUA-1515</strain>
    </source>
</reference>
<dbReference type="InterPro" id="IPR010997">
    <property type="entry name" value="HRDC-like_sf"/>
</dbReference>
<dbReference type="SUPFAM" id="SSF47819">
    <property type="entry name" value="HRDC-like"/>
    <property type="match status" value="1"/>
</dbReference>
<dbReference type="HAMAP" id="MF_00864">
    <property type="entry name" value="RNApol_arch_Rpo4"/>
    <property type="match status" value="1"/>
</dbReference>
<dbReference type="GO" id="GO:0003899">
    <property type="term" value="F:DNA-directed RNA polymerase activity"/>
    <property type="evidence" value="ECO:0007669"/>
    <property type="project" value="UniProtKB-UniRule"/>
</dbReference>
<dbReference type="AlphaFoldDB" id="A0A832ZV58"/>
<comment type="catalytic activity">
    <reaction evidence="1">
        <text>RNA(n) + a ribonucleoside 5'-triphosphate = RNA(n+1) + diphosphate</text>
        <dbReference type="Rhea" id="RHEA:21248"/>
        <dbReference type="Rhea" id="RHEA-COMP:14527"/>
        <dbReference type="Rhea" id="RHEA-COMP:17342"/>
        <dbReference type="ChEBI" id="CHEBI:33019"/>
        <dbReference type="ChEBI" id="CHEBI:61557"/>
        <dbReference type="ChEBI" id="CHEBI:140395"/>
        <dbReference type="EC" id="2.7.7.6"/>
    </reaction>
</comment>
<gene>
    <name evidence="1" type="primary">rpo4</name>
    <name evidence="1" type="synonym">rpoF</name>
    <name evidence="2" type="ORF">EYH45_03005</name>
</gene>
<keyword evidence="1" id="KW-0963">Cytoplasm</keyword>
<dbReference type="InterPro" id="IPR005574">
    <property type="entry name" value="Rpb4/RPC9"/>
</dbReference>
<accession>A0A832ZV58</accession>
<keyword evidence="1" id="KW-0808">Transferase</keyword>
<comment type="subcellular location">
    <subcellularLocation>
        <location evidence="1">Cytoplasm</location>
    </subcellularLocation>
</comment>
<dbReference type="EC" id="2.7.7.6" evidence="1"/>
<name>A0A832ZV58_CALS0</name>
<evidence type="ECO:0000313" key="3">
    <source>
        <dbReference type="Proteomes" id="UP000608579"/>
    </source>
</evidence>
<dbReference type="GO" id="GO:0000166">
    <property type="term" value="F:nucleotide binding"/>
    <property type="evidence" value="ECO:0007669"/>
    <property type="project" value="InterPro"/>
</dbReference>
<dbReference type="Gene3D" id="1.10.150.80">
    <property type="entry name" value="HRDC domain"/>
    <property type="match status" value="1"/>
</dbReference>
<dbReference type="GO" id="GO:0006352">
    <property type="term" value="P:DNA-templated transcription initiation"/>
    <property type="evidence" value="ECO:0007669"/>
    <property type="project" value="InterPro"/>
</dbReference>
<dbReference type="EMBL" id="DQVM01000056">
    <property type="protein sequence ID" value="HIQ29513.1"/>
    <property type="molecule type" value="Genomic_DNA"/>
</dbReference>
<comment type="similarity">
    <text evidence="1">Belongs to the eukaryotic RPB4 RNA polymerase subunit family.</text>
</comment>
<keyword evidence="1" id="KW-0804">Transcription</keyword>